<dbReference type="Ensembl" id="ENSEBUT00000011019.1">
    <property type="protein sequence ID" value="ENSEBUP00000010471.1"/>
    <property type="gene ID" value="ENSEBUG00000006747.1"/>
</dbReference>
<reference evidence="2" key="2">
    <citation type="submission" date="2025-09" db="UniProtKB">
        <authorList>
            <consortium name="Ensembl"/>
        </authorList>
    </citation>
    <scope>IDENTIFICATION</scope>
</reference>
<evidence type="ECO:0000259" key="1">
    <source>
        <dbReference type="Pfam" id="PF16087"/>
    </source>
</evidence>
<dbReference type="InterPro" id="IPR036397">
    <property type="entry name" value="RNaseH_sf"/>
</dbReference>
<keyword evidence="3" id="KW-1185">Reference proteome</keyword>
<dbReference type="Pfam" id="PF16087">
    <property type="entry name" value="DUF4817"/>
    <property type="match status" value="1"/>
</dbReference>
<reference evidence="2" key="1">
    <citation type="submission" date="2025-08" db="UniProtKB">
        <authorList>
            <consortium name="Ensembl"/>
        </authorList>
    </citation>
    <scope>IDENTIFICATION</scope>
</reference>
<sequence length="370" mass="42578">MPLTMKQKTKVVALWYETKSDVDTSRKLCQEYDLRTLDEPTNCAIQRIMKHFEYKGTAHNHSKGNGGRPASVTKSQANIDAVQHSSVDSPTKSHRRRSWELGIKPTSVWRILTKELKLFPYIISIRHRLSQDNVRRRVDMCNWLGDRMEWYPNWINLIWFNDEANFHLDGAINNHNNTFLGAPPPEEITESYLNGPNVTCFYAFNARWGMLGPYWFENDNSRMVTINSECFRAVLQKFHDDRTQKVTPHQPSMTWFMQDGAPLHTAGDTITFLWQLFRNELVSLGTIHEWAPHSPDLNPLDYWFWGAAKGSVYANHLATLDDLKQDVSKSLQAVSHETGKKVGQNFGVRINACLNRGGAHIENVNSKDFA</sequence>
<protein>
    <recommendedName>
        <fullName evidence="1">DUF4817 domain-containing protein</fullName>
    </recommendedName>
</protein>
<dbReference type="InterPro" id="IPR032135">
    <property type="entry name" value="DUF4817"/>
</dbReference>
<dbReference type="Gene3D" id="3.30.420.10">
    <property type="entry name" value="Ribonuclease H-like superfamily/Ribonuclease H"/>
    <property type="match status" value="1"/>
</dbReference>
<dbReference type="PANTHER" id="PTHR47326:SF1">
    <property type="entry name" value="HTH PSQ-TYPE DOMAIN-CONTAINING PROTEIN"/>
    <property type="match status" value="1"/>
</dbReference>
<feature type="domain" description="DUF4817" evidence="1">
    <location>
        <begin position="4"/>
        <end position="57"/>
    </location>
</feature>
<dbReference type="AlphaFoldDB" id="A0A8C4Q5Y6"/>
<dbReference type="Proteomes" id="UP000694388">
    <property type="component" value="Unplaced"/>
</dbReference>
<dbReference type="GeneTree" id="ENSGT00510000050664"/>
<dbReference type="PANTHER" id="PTHR47326">
    <property type="entry name" value="TRANSPOSABLE ELEMENT TC3 TRANSPOSASE-LIKE PROTEIN"/>
    <property type="match status" value="1"/>
</dbReference>
<evidence type="ECO:0000313" key="2">
    <source>
        <dbReference type="Ensembl" id="ENSEBUP00000010471.1"/>
    </source>
</evidence>
<organism evidence="2 3">
    <name type="scientific">Eptatretus burgeri</name>
    <name type="common">Inshore hagfish</name>
    <dbReference type="NCBI Taxonomy" id="7764"/>
    <lineage>
        <taxon>Eukaryota</taxon>
        <taxon>Metazoa</taxon>
        <taxon>Chordata</taxon>
        <taxon>Craniata</taxon>
        <taxon>Vertebrata</taxon>
        <taxon>Cyclostomata</taxon>
        <taxon>Myxini</taxon>
        <taxon>Myxiniformes</taxon>
        <taxon>Myxinidae</taxon>
        <taxon>Eptatretinae</taxon>
        <taxon>Eptatretus</taxon>
    </lineage>
</organism>
<name>A0A8C4Q5Y6_EPTBU</name>
<dbReference type="GO" id="GO:0003676">
    <property type="term" value="F:nucleic acid binding"/>
    <property type="evidence" value="ECO:0007669"/>
    <property type="project" value="InterPro"/>
</dbReference>
<proteinExistence type="predicted"/>
<dbReference type="OMA" id="TIHEWAP"/>
<accession>A0A8C4Q5Y6</accession>
<evidence type="ECO:0000313" key="3">
    <source>
        <dbReference type="Proteomes" id="UP000694388"/>
    </source>
</evidence>